<evidence type="ECO:0000313" key="6">
    <source>
        <dbReference type="EMBL" id="MFD1205006.1"/>
    </source>
</evidence>
<dbReference type="SUPFAM" id="SSF58104">
    <property type="entry name" value="Methyl-accepting chemotaxis protein (MCP) signaling domain"/>
    <property type="match status" value="1"/>
</dbReference>
<dbReference type="InterPro" id="IPR004089">
    <property type="entry name" value="MCPsignal_dom"/>
</dbReference>
<dbReference type="Pfam" id="PF00015">
    <property type="entry name" value="MCPsignal"/>
    <property type="match status" value="1"/>
</dbReference>
<feature type="transmembrane region" description="Helical" evidence="4">
    <location>
        <begin position="72"/>
        <end position="90"/>
    </location>
</feature>
<comment type="caution">
    <text evidence="6">The sequence shown here is derived from an EMBL/GenBank/DDBJ whole genome shotgun (WGS) entry which is preliminary data.</text>
</comment>
<organism evidence="6 7">
    <name type="scientific">Sporosarcina contaminans</name>
    <dbReference type="NCBI Taxonomy" id="633403"/>
    <lineage>
        <taxon>Bacteria</taxon>
        <taxon>Bacillati</taxon>
        <taxon>Bacillota</taxon>
        <taxon>Bacilli</taxon>
        <taxon>Bacillales</taxon>
        <taxon>Caryophanaceae</taxon>
        <taxon>Sporosarcina</taxon>
    </lineage>
</organism>
<dbReference type="PANTHER" id="PTHR32089:SF112">
    <property type="entry name" value="LYSOZYME-LIKE PROTEIN-RELATED"/>
    <property type="match status" value="1"/>
</dbReference>
<dbReference type="SMART" id="SM00283">
    <property type="entry name" value="MA"/>
    <property type="match status" value="1"/>
</dbReference>
<keyword evidence="1 2" id="KW-0807">Transducer</keyword>
<keyword evidence="4" id="KW-0812">Transmembrane</keyword>
<protein>
    <submittedName>
        <fullName evidence="6">Methyl-accepting chemotaxis protein</fullName>
    </submittedName>
</protein>
<reference evidence="7" key="1">
    <citation type="journal article" date="2019" name="Int. J. Syst. Evol. Microbiol.">
        <title>The Global Catalogue of Microorganisms (GCM) 10K type strain sequencing project: providing services to taxonomists for standard genome sequencing and annotation.</title>
        <authorList>
            <consortium name="The Broad Institute Genomics Platform"/>
            <consortium name="The Broad Institute Genome Sequencing Center for Infectious Disease"/>
            <person name="Wu L."/>
            <person name="Ma J."/>
        </authorList>
    </citation>
    <scope>NUCLEOTIDE SEQUENCE [LARGE SCALE GENOMIC DNA]</scope>
    <source>
        <strain evidence="7">CCUG 53915</strain>
    </source>
</reference>
<keyword evidence="3" id="KW-0175">Coiled coil</keyword>
<accession>A0ABW3TW64</accession>
<name>A0ABW3TW64_9BACL</name>
<dbReference type="PROSITE" id="PS50111">
    <property type="entry name" value="CHEMOTAXIS_TRANSDUC_2"/>
    <property type="match status" value="1"/>
</dbReference>
<feature type="transmembrane region" description="Helical" evidence="4">
    <location>
        <begin position="18"/>
        <end position="37"/>
    </location>
</feature>
<evidence type="ECO:0000256" key="4">
    <source>
        <dbReference type="SAM" id="Phobius"/>
    </source>
</evidence>
<evidence type="ECO:0000256" key="3">
    <source>
        <dbReference type="SAM" id="Coils"/>
    </source>
</evidence>
<dbReference type="Gene3D" id="1.10.287.950">
    <property type="entry name" value="Methyl-accepting chemotaxis protein"/>
    <property type="match status" value="1"/>
</dbReference>
<keyword evidence="4" id="KW-1133">Transmembrane helix</keyword>
<feature type="domain" description="Methyl-accepting transducer" evidence="5">
    <location>
        <begin position="208"/>
        <end position="458"/>
    </location>
</feature>
<feature type="transmembrane region" description="Helical" evidence="4">
    <location>
        <begin position="43"/>
        <end position="60"/>
    </location>
</feature>
<feature type="coiled-coil region" evidence="3">
    <location>
        <begin position="174"/>
        <end position="208"/>
    </location>
</feature>
<dbReference type="EMBL" id="JBHTLT010000037">
    <property type="protein sequence ID" value="MFD1205006.1"/>
    <property type="molecule type" value="Genomic_DNA"/>
</dbReference>
<keyword evidence="7" id="KW-1185">Reference proteome</keyword>
<dbReference type="Proteomes" id="UP001597231">
    <property type="component" value="Unassembled WGS sequence"/>
</dbReference>
<evidence type="ECO:0000313" key="7">
    <source>
        <dbReference type="Proteomes" id="UP001597231"/>
    </source>
</evidence>
<evidence type="ECO:0000256" key="2">
    <source>
        <dbReference type="PROSITE-ProRule" id="PRU00284"/>
    </source>
</evidence>
<gene>
    <name evidence="6" type="ORF">ACFQ38_07805</name>
</gene>
<sequence length="485" mass="53875">MDTIEQLVLRDTMKKNHLMVITMGITLFSALLLAALTNSVGPTILYGVDLLGVVGYYFLFNQFLKKHRWYPYAAILHVYTLALIGNVLYGGNVKTVLIIIFLAIFSAVQLNLPTFLFGYTYGFVLMVVNRIMSVEEMVESLFSYYLLLYILLGVMFFVIIRLTNGQFKQIVAYTEEFAEDAKLKEKEKADLEANVEEIVESISSMNERIQQNMSTQDEMASVVEEMAYGSQSQANQISDIAQNTISMKNSITSLFTLANELKKESEEANGIAIEGNRQIDALSVDMTVLKKDIADLHETYLSLSNKLLETNEFAALIKGITEQTNLLALNASIEAARAGEAGKGFAVVAEEIRKLAEVTNQTTEKITANLSELNVSNTAAFKKMTESSRKIEQNVLTTQVVSEQIMKVACTLKQLDEGLIKFTASSNQMIKESVEVEDSTNNFAAIVEETSANLQAMSKIIENLNADSKLVAQEMEMTANKVNSL</sequence>
<dbReference type="PANTHER" id="PTHR32089">
    <property type="entry name" value="METHYL-ACCEPTING CHEMOTAXIS PROTEIN MCPB"/>
    <property type="match status" value="1"/>
</dbReference>
<feature type="transmembrane region" description="Helical" evidence="4">
    <location>
        <begin position="96"/>
        <end position="129"/>
    </location>
</feature>
<dbReference type="RefSeq" id="WP_381480286.1">
    <property type="nucleotide sequence ID" value="NZ_JBHTLT010000037.1"/>
</dbReference>
<proteinExistence type="predicted"/>
<keyword evidence="4" id="KW-0472">Membrane</keyword>
<feature type="transmembrane region" description="Helical" evidence="4">
    <location>
        <begin position="141"/>
        <end position="160"/>
    </location>
</feature>
<evidence type="ECO:0000256" key="1">
    <source>
        <dbReference type="ARBA" id="ARBA00023224"/>
    </source>
</evidence>
<evidence type="ECO:0000259" key="5">
    <source>
        <dbReference type="PROSITE" id="PS50111"/>
    </source>
</evidence>